<dbReference type="AlphaFoldDB" id="A0A5C3M5Y8"/>
<name>A0A5C3M5Y8_9AGAR</name>
<keyword evidence="3" id="KW-1185">Reference proteome</keyword>
<gene>
    <name evidence="2" type="ORF">BDQ12DRAFT_627412</name>
</gene>
<accession>A0A5C3M5Y8</accession>
<dbReference type="EMBL" id="ML213596">
    <property type="protein sequence ID" value="TFK40740.1"/>
    <property type="molecule type" value="Genomic_DNA"/>
</dbReference>
<evidence type="ECO:0000313" key="2">
    <source>
        <dbReference type="EMBL" id="TFK40740.1"/>
    </source>
</evidence>
<evidence type="ECO:0000313" key="3">
    <source>
        <dbReference type="Proteomes" id="UP000308652"/>
    </source>
</evidence>
<organism evidence="2 3">
    <name type="scientific">Crucibulum laeve</name>
    <dbReference type="NCBI Taxonomy" id="68775"/>
    <lineage>
        <taxon>Eukaryota</taxon>
        <taxon>Fungi</taxon>
        <taxon>Dikarya</taxon>
        <taxon>Basidiomycota</taxon>
        <taxon>Agaricomycotina</taxon>
        <taxon>Agaricomycetes</taxon>
        <taxon>Agaricomycetidae</taxon>
        <taxon>Agaricales</taxon>
        <taxon>Agaricineae</taxon>
        <taxon>Nidulariaceae</taxon>
        <taxon>Crucibulum</taxon>
    </lineage>
</organism>
<sequence length="626" mass="70935">MSEVMPNPVPVHTIDAWRAIDLPHSAAHPSVREYPMNQTRFTHRSTGIYSLPVELLTRIFILGAGFNYPYADSPFLLKPDEEYSAAPCSDFQVLASHVCQYWRQIALLTPSLWTTIHFREHHDISKAEAFITRSSSATTYLLDILVDTVAQEEHTPGVTLYKEELDAIFRVIMPHVHRWRAFHLKICDNDCKILARKYLGGSKPAPNLETLQLYHFEDFRTAQNLYLATYRPPVIVFSNDLPVLKNVSLIGVNLPWATSPYLANLHDLELALHLDNTRPPYALWDMMLRSSPDLRKLSLHYSGPRNANGDPEMAWSTIKSRIRLESLRELSLTDLDPDYLCMIMERLVLPEVQKLSLNLPDQDFTSFIELTSGTSPTPIPMDSLSPISSTSATIPSATSEISTSSLVESLYHLPIPNIGNLQVLEITALQCDVNSWYRLLRSLSGLKILEIDFTKVPMDFWKVLSGQSLGDYVGKDDQESSNLLCDDESILSPEDAGSSNSASAAGSSEHECKQLLPNLEILRTTELPGDSFLSIINHRRSFPAQRCKMSKWLVRWDERWKGKDPVLDKLIAEGCWVSETGKKIIKVESFYKEDEEDEEEVFEEDDGEENANEEDEEDTNEGSEEE</sequence>
<dbReference type="Gene3D" id="1.20.1280.50">
    <property type="match status" value="1"/>
</dbReference>
<protein>
    <submittedName>
        <fullName evidence="2">Uncharacterized protein</fullName>
    </submittedName>
</protein>
<dbReference type="OrthoDB" id="3352270at2759"/>
<dbReference type="Proteomes" id="UP000308652">
    <property type="component" value="Unassembled WGS sequence"/>
</dbReference>
<reference evidence="2 3" key="1">
    <citation type="journal article" date="2019" name="Nat. Ecol. Evol.">
        <title>Megaphylogeny resolves global patterns of mushroom evolution.</title>
        <authorList>
            <person name="Varga T."/>
            <person name="Krizsan K."/>
            <person name="Foldi C."/>
            <person name="Dima B."/>
            <person name="Sanchez-Garcia M."/>
            <person name="Sanchez-Ramirez S."/>
            <person name="Szollosi G.J."/>
            <person name="Szarkandi J.G."/>
            <person name="Papp V."/>
            <person name="Albert L."/>
            <person name="Andreopoulos W."/>
            <person name="Angelini C."/>
            <person name="Antonin V."/>
            <person name="Barry K.W."/>
            <person name="Bougher N.L."/>
            <person name="Buchanan P."/>
            <person name="Buyck B."/>
            <person name="Bense V."/>
            <person name="Catcheside P."/>
            <person name="Chovatia M."/>
            <person name="Cooper J."/>
            <person name="Damon W."/>
            <person name="Desjardin D."/>
            <person name="Finy P."/>
            <person name="Geml J."/>
            <person name="Haridas S."/>
            <person name="Hughes K."/>
            <person name="Justo A."/>
            <person name="Karasinski D."/>
            <person name="Kautmanova I."/>
            <person name="Kiss B."/>
            <person name="Kocsube S."/>
            <person name="Kotiranta H."/>
            <person name="LaButti K.M."/>
            <person name="Lechner B.E."/>
            <person name="Liimatainen K."/>
            <person name="Lipzen A."/>
            <person name="Lukacs Z."/>
            <person name="Mihaltcheva S."/>
            <person name="Morgado L.N."/>
            <person name="Niskanen T."/>
            <person name="Noordeloos M.E."/>
            <person name="Ohm R.A."/>
            <person name="Ortiz-Santana B."/>
            <person name="Ovrebo C."/>
            <person name="Racz N."/>
            <person name="Riley R."/>
            <person name="Savchenko A."/>
            <person name="Shiryaev A."/>
            <person name="Soop K."/>
            <person name="Spirin V."/>
            <person name="Szebenyi C."/>
            <person name="Tomsovsky M."/>
            <person name="Tulloss R.E."/>
            <person name="Uehling J."/>
            <person name="Grigoriev I.V."/>
            <person name="Vagvolgyi C."/>
            <person name="Papp T."/>
            <person name="Martin F.M."/>
            <person name="Miettinen O."/>
            <person name="Hibbett D.S."/>
            <person name="Nagy L.G."/>
        </authorList>
    </citation>
    <scope>NUCLEOTIDE SEQUENCE [LARGE SCALE GENOMIC DNA]</scope>
    <source>
        <strain evidence="2 3">CBS 166.37</strain>
    </source>
</reference>
<evidence type="ECO:0000256" key="1">
    <source>
        <dbReference type="SAM" id="MobiDB-lite"/>
    </source>
</evidence>
<dbReference type="STRING" id="68775.A0A5C3M5Y8"/>
<proteinExistence type="predicted"/>
<feature type="region of interest" description="Disordered" evidence="1">
    <location>
        <begin position="591"/>
        <end position="626"/>
    </location>
</feature>
<feature type="compositionally biased region" description="Acidic residues" evidence="1">
    <location>
        <begin position="593"/>
        <end position="626"/>
    </location>
</feature>